<dbReference type="SUPFAM" id="SSF51690">
    <property type="entry name" value="Nicotinate/Quinolinate PRTase C-terminal domain-like"/>
    <property type="match status" value="1"/>
</dbReference>
<evidence type="ECO:0008006" key="2">
    <source>
        <dbReference type="Google" id="ProtNLM"/>
    </source>
</evidence>
<dbReference type="AlphaFoldDB" id="A0A645F7T8"/>
<accession>A0A645F7T8</accession>
<name>A0A645F7T8_9ZZZZ</name>
<comment type="caution">
    <text evidence="1">The sequence shown here is derived from an EMBL/GenBank/DDBJ whole genome shotgun (WGS) entry which is preliminary data.</text>
</comment>
<sequence>MMNDAGASVYGVGSYITHGTSRDMTMDLKMIDGRPIAKRGRLPGIIDNPRLERVL</sequence>
<organism evidence="1">
    <name type="scientific">bioreactor metagenome</name>
    <dbReference type="NCBI Taxonomy" id="1076179"/>
    <lineage>
        <taxon>unclassified sequences</taxon>
        <taxon>metagenomes</taxon>
        <taxon>ecological metagenomes</taxon>
    </lineage>
</organism>
<protein>
    <recommendedName>
        <fullName evidence="2">Nicotinate phosphoribosyltransferase</fullName>
    </recommendedName>
</protein>
<evidence type="ECO:0000313" key="1">
    <source>
        <dbReference type="EMBL" id="MPN09706.1"/>
    </source>
</evidence>
<proteinExistence type="predicted"/>
<dbReference type="InterPro" id="IPR036068">
    <property type="entry name" value="Nicotinate_pribotase-like_C"/>
</dbReference>
<dbReference type="EMBL" id="VSSQ01055833">
    <property type="protein sequence ID" value="MPN09706.1"/>
    <property type="molecule type" value="Genomic_DNA"/>
</dbReference>
<dbReference type="GO" id="GO:0009435">
    <property type="term" value="P:NAD+ biosynthetic process"/>
    <property type="evidence" value="ECO:0007669"/>
    <property type="project" value="InterPro"/>
</dbReference>
<reference evidence="1" key="1">
    <citation type="submission" date="2019-08" db="EMBL/GenBank/DDBJ databases">
        <authorList>
            <person name="Kucharzyk K."/>
            <person name="Murdoch R.W."/>
            <person name="Higgins S."/>
            <person name="Loffler F."/>
        </authorList>
    </citation>
    <scope>NUCLEOTIDE SEQUENCE</scope>
</reference>
<gene>
    <name evidence="1" type="ORF">SDC9_156998</name>
</gene>